<evidence type="ECO:0000256" key="3">
    <source>
        <dbReference type="ARBA" id="ARBA00022892"/>
    </source>
</evidence>
<dbReference type="OMA" id="GKLMYGM"/>
<comment type="subcellular location">
    <subcellularLocation>
        <location evidence="6">Endoplasmic reticulum</location>
    </subcellularLocation>
    <subcellularLocation>
        <location evidence="6">Golgi apparatus</location>
        <location evidence="6">cis-Golgi network</location>
    </subcellularLocation>
</comment>
<reference evidence="8" key="2">
    <citation type="submission" date="2012-08" db="EMBL/GenBank/DDBJ databases">
        <title>Genome sequence of Kazachstania naganishii.</title>
        <authorList>
            <person name="Gordon J.L."/>
            <person name="Armisen D."/>
            <person name="Proux-Wera E."/>
            <person name="OhEigeartaigh S.S."/>
            <person name="Byrne K.P."/>
            <person name="Wolfe K.H."/>
        </authorList>
    </citation>
    <scope>NUCLEOTIDE SEQUENCE [LARGE SCALE GENOMIC DNA]</scope>
    <source>
        <strain evidence="8">ATCC MYA-139 / BCRC 22969 / CBS 8797 / CCRC 22969 / KCTC 17520 / NBRC 10181 / NCYC 3082</strain>
    </source>
</reference>
<dbReference type="GO" id="GO:1990071">
    <property type="term" value="C:TRAPPII protein complex"/>
    <property type="evidence" value="ECO:0007669"/>
    <property type="project" value="EnsemblFungi"/>
</dbReference>
<dbReference type="Gene3D" id="3.30.450.70">
    <property type="match status" value="1"/>
</dbReference>
<organism evidence="7 8">
    <name type="scientific">Huiozyma naganishii (strain ATCC MYA-139 / BCRC 22969 / CBS 8797 / KCTC 17520 / NBRC 10181 / NCYC 3082 / Yp74L-3)</name>
    <name type="common">Yeast</name>
    <name type="synonym">Kazachstania naganishii</name>
    <dbReference type="NCBI Taxonomy" id="1071383"/>
    <lineage>
        <taxon>Eukaryota</taxon>
        <taxon>Fungi</taxon>
        <taxon>Dikarya</taxon>
        <taxon>Ascomycota</taxon>
        <taxon>Saccharomycotina</taxon>
        <taxon>Saccharomycetes</taxon>
        <taxon>Saccharomycetales</taxon>
        <taxon>Saccharomycetaceae</taxon>
        <taxon>Huiozyma</taxon>
    </lineage>
</organism>
<evidence type="ECO:0000256" key="5">
    <source>
        <dbReference type="ARBA" id="ARBA00038167"/>
    </source>
</evidence>
<dbReference type="AlphaFoldDB" id="J7S6Y4"/>
<dbReference type="HOGENOM" id="CLU_053380_4_0_1"/>
<dbReference type="InterPro" id="IPR007233">
    <property type="entry name" value="TRAPPC"/>
</dbReference>
<evidence type="ECO:0000313" key="7">
    <source>
        <dbReference type="EMBL" id="CCK70664.1"/>
    </source>
</evidence>
<gene>
    <name evidence="7" type="primary">KNAG0E04110</name>
    <name evidence="7" type="ordered locus">KNAG_0E04110</name>
</gene>
<dbReference type="SUPFAM" id="SSF64356">
    <property type="entry name" value="SNARE-like"/>
    <property type="match status" value="1"/>
</dbReference>
<dbReference type="EMBL" id="HE978318">
    <property type="protein sequence ID" value="CCK70664.1"/>
    <property type="molecule type" value="Genomic_DNA"/>
</dbReference>
<proteinExistence type="inferred from homology"/>
<dbReference type="SMART" id="SM01399">
    <property type="entry name" value="Sybindin"/>
    <property type="match status" value="1"/>
</dbReference>
<evidence type="ECO:0000256" key="6">
    <source>
        <dbReference type="RuleBase" id="RU366065"/>
    </source>
</evidence>
<keyword evidence="2 6" id="KW-0256">Endoplasmic reticulum</keyword>
<evidence type="ECO:0000256" key="2">
    <source>
        <dbReference type="ARBA" id="ARBA00022824"/>
    </source>
</evidence>
<keyword evidence="8" id="KW-1185">Reference proteome</keyword>
<keyword evidence="1 6" id="KW-0813">Transport</keyword>
<dbReference type="eggNOG" id="KOG3368">
    <property type="taxonomic scope" value="Eukaryota"/>
</dbReference>
<dbReference type="GO" id="GO:0005085">
    <property type="term" value="F:guanyl-nucleotide exchange factor activity"/>
    <property type="evidence" value="ECO:0007669"/>
    <property type="project" value="EnsemblFungi"/>
</dbReference>
<dbReference type="OrthoDB" id="3364529at2759"/>
<reference evidence="7 8" key="1">
    <citation type="journal article" date="2011" name="Proc. Natl. Acad. Sci. U.S.A.">
        <title>Evolutionary erosion of yeast sex chromosomes by mating-type switching accidents.</title>
        <authorList>
            <person name="Gordon J.L."/>
            <person name="Armisen D."/>
            <person name="Proux-Wera E."/>
            <person name="Oheigeartaigh S.S."/>
            <person name="Byrne K.P."/>
            <person name="Wolfe K.H."/>
        </authorList>
    </citation>
    <scope>NUCLEOTIDE SEQUENCE [LARGE SCALE GENOMIC DNA]</scope>
    <source>
        <strain evidence="8">ATCC MYA-139 / BCRC 22969 / CBS 8797 / CCRC 22969 / KCTC 17520 / NBRC 10181 / NCYC 3082</strain>
    </source>
</reference>
<keyword evidence="4 6" id="KW-0333">Golgi apparatus</keyword>
<evidence type="ECO:0000256" key="1">
    <source>
        <dbReference type="ARBA" id="ARBA00022448"/>
    </source>
</evidence>
<evidence type="ECO:0000313" key="8">
    <source>
        <dbReference type="Proteomes" id="UP000006310"/>
    </source>
</evidence>
<dbReference type="RefSeq" id="XP_022464910.1">
    <property type="nucleotide sequence ID" value="XM_022608411.1"/>
</dbReference>
<sequence>MTVYSFWIFDRHCNCVFDREWTIPSEARSGTLNSRQNDDTAKLLYGMLFSLQSITNKIADPAMGANNVQCITMGNFRVHAFKTASGLWFLLLTDFKQQNYSQVLQHLYSEVYVKYVVHNWLSPVDFAFTSDETQGQGFRKIHNRRFVAAVESVLQPMLV</sequence>
<evidence type="ECO:0000256" key="4">
    <source>
        <dbReference type="ARBA" id="ARBA00023034"/>
    </source>
</evidence>
<dbReference type="KEGG" id="kng:KNAG_0E04110"/>
<dbReference type="Pfam" id="PF04099">
    <property type="entry name" value="Sybindin"/>
    <property type="match status" value="1"/>
</dbReference>
<accession>J7S6Y4</accession>
<keyword evidence="3 6" id="KW-0931">ER-Golgi transport</keyword>
<dbReference type="FunFam" id="3.30.450.70:FF:000015">
    <property type="entry name" value="Component of TRAPP complex"/>
    <property type="match status" value="1"/>
</dbReference>
<dbReference type="STRING" id="1071383.J7S6Y4"/>
<protein>
    <recommendedName>
        <fullName evidence="6">Trafficking protein particle complex subunit</fullName>
    </recommendedName>
</protein>
<dbReference type="PANTHER" id="PTHR23249:SF16">
    <property type="entry name" value="TRAFFICKING PROTEIN PARTICLE COMPLEX SUBUNIT 1"/>
    <property type="match status" value="1"/>
</dbReference>
<dbReference type="InterPro" id="IPR011012">
    <property type="entry name" value="Longin-like_dom_sf"/>
</dbReference>
<dbReference type="GO" id="GO:0006888">
    <property type="term" value="P:endoplasmic reticulum to Golgi vesicle-mediated transport"/>
    <property type="evidence" value="ECO:0007669"/>
    <property type="project" value="UniProtKB-UniRule"/>
</dbReference>
<dbReference type="PANTHER" id="PTHR23249">
    <property type="entry name" value="TRAFFICKING PROTEIN PARTICLE COMPLEX SUBUNIT"/>
    <property type="match status" value="1"/>
</dbReference>
<name>J7S6Y4_HUIN7</name>
<dbReference type="CDD" id="cd14855">
    <property type="entry name" value="TRAPPC1_MUM2"/>
    <property type="match status" value="1"/>
</dbReference>
<dbReference type="GeneID" id="34526364"/>
<dbReference type="GO" id="GO:1990072">
    <property type="term" value="C:TRAPPIII protein complex"/>
    <property type="evidence" value="ECO:0007669"/>
    <property type="project" value="EnsemblFungi"/>
</dbReference>
<dbReference type="Proteomes" id="UP000006310">
    <property type="component" value="Chromosome 5"/>
</dbReference>
<dbReference type="GO" id="GO:0005783">
    <property type="term" value="C:endoplasmic reticulum"/>
    <property type="evidence" value="ECO:0007669"/>
    <property type="project" value="UniProtKB-SubCell"/>
</dbReference>
<comment type="subunit">
    <text evidence="6">Part of the multisubunit transport protein particle (TRAPP) complex.</text>
</comment>
<dbReference type="GO" id="GO:1990070">
    <property type="term" value="C:TRAPPI protein complex"/>
    <property type="evidence" value="ECO:0007669"/>
    <property type="project" value="EnsemblFungi"/>
</dbReference>
<comment type="similarity">
    <text evidence="5">Belongs to the TRAPP small subunits family. BET5 subfamily.</text>
</comment>